<evidence type="ECO:0000313" key="1">
    <source>
        <dbReference type="EMBL" id="QBK92275.1"/>
    </source>
</evidence>
<name>A0A481Z9Y9_9VIRU</name>
<dbReference type="EMBL" id="MK500571">
    <property type="protein sequence ID" value="QBK92275.1"/>
    <property type="molecule type" value="Genomic_DNA"/>
</dbReference>
<reference evidence="1" key="1">
    <citation type="journal article" date="2019" name="MBio">
        <title>Virus Genomes from Deep Sea Sediments Expand the Ocean Megavirome and Support Independent Origins of Viral Gigantism.</title>
        <authorList>
            <person name="Backstrom D."/>
            <person name="Yutin N."/>
            <person name="Jorgensen S.L."/>
            <person name="Dharamshi J."/>
            <person name="Homa F."/>
            <person name="Zaremba-Niedwiedzka K."/>
            <person name="Spang A."/>
            <person name="Wolf Y.I."/>
            <person name="Koonin E.V."/>
            <person name="Ettema T.J."/>
        </authorList>
    </citation>
    <scope>NUCLEOTIDE SEQUENCE</scope>
</reference>
<proteinExistence type="predicted"/>
<gene>
    <name evidence="1" type="ORF">LCPAC304_06220</name>
</gene>
<organism evidence="1">
    <name type="scientific">Pithovirus LCPAC304</name>
    <dbReference type="NCBI Taxonomy" id="2506594"/>
    <lineage>
        <taxon>Viruses</taxon>
        <taxon>Pithoviruses</taxon>
    </lineage>
</organism>
<sequence>MMNTFPVDFTPDSVLNAKKLRREKRRREKIEREKCVFRAAIVEKVTQEDENVLYENEETWWWKVDVDKQWEESTFEEIQSELRAQQWLIQHFPHYESAIVCSRIPTTDEEIKHFFD</sequence>
<protein>
    <submittedName>
        <fullName evidence="1">Uncharacterized protein</fullName>
    </submittedName>
</protein>
<accession>A0A481Z9Y9</accession>